<dbReference type="PROSITE" id="PS52050">
    <property type="entry name" value="WYL"/>
    <property type="match status" value="1"/>
</dbReference>
<dbReference type="InterPro" id="IPR036390">
    <property type="entry name" value="WH_DNA-bd_sf"/>
</dbReference>
<comment type="caution">
    <text evidence="5">The sequence shown here is derived from an EMBL/GenBank/DDBJ whole genome shotgun (WGS) entry which is preliminary data.</text>
</comment>
<dbReference type="SUPFAM" id="SSF46785">
    <property type="entry name" value="Winged helix' DNA-binding domain"/>
    <property type="match status" value="1"/>
</dbReference>
<dbReference type="Pfam" id="PF25583">
    <property type="entry name" value="WCX"/>
    <property type="match status" value="1"/>
</dbReference>
<dbReference type="Pfam" id="PF13280">
    <property type="entry name" value="WYL"/>
    <property type="match status" value="1"/>
</dbReference>
<evidence type="ECO:0000313" key="5">
    <source>
        <dbReference type="EMBL" id="MCP2352882.1"/>
    </source>
</evidence>
<dbReference type="InterPro" id="IPR001034">
    <property type="entry name" value="DeoR_HTH"/>
</dbReference>
<dbReference type="PIRSF" id="PIRSF016838">
    <property type="entry name" value="PafC"/>
    <property type="match status" value="1"/>
</dbReference>
<keyword evidence="3" id="KW-0804">Transcription</keyword>
<name>A0ABT1KH21_9ACTN</name>
<dbReference type="PANTHER" id="PTHR34580:SF3">
    <property type="entry name" value="PROTEIN PAFB"/>
    <property type="match status" value="1"/>
</dbReference>
<dbReference type="InterPro" id="IPR018356">
    <property type="entry name" value="Tscrpt_reg_HTH_DeoR_CS"/>
</dbReference>
<dbReference type="Gene3D" id="1.10.10.10">
    <property type="entry name" value="Winged helix-like DNA-binding domain superfamily/Winged helix DNA-binding domain"/>
    <property type="match status" value="1"/>
</dbReference>
<evidence type="ECO:0000256" key="3">
    <source>
        <dbReference type="ARBA" id="ARBA00023163"/>
    </source>
</evidence>
<dbReference type="InterPro" id="IPR036388">
    <property type="entry name" value="WH-like_DNA-bd_sf"/>
</dbReference>
<dbReference type="Proteomes" id="UP001320766">
    <property type="component" value="Unassembled WGS sequence"/>
</dbReference>
<accession>A0ABT1KH21</accession>
<dbReference type="InterPro" id="IPR028349">
    <property type="entry name" value="PafC-like"/>
</dbReference>
<dbReference type="InterPro" id="IPR013196">
    <property type="entry name" value="HTH_11"/>
</dbReference>
<evidence type="ECO:0000313" key="6">
    <source>
        <dbReference type="Proteomes" id="UP001320766"/>
    </source>
</evidence>
<dbReference type="GO" id="GO:0003677">
    <property type="term" value="F:DNA binding"/>
    <property type="evidence" value="ECO:0007669"/>
    <property type="project" value="UniProtKB-KW"/>
</dbReference>
<keyword evidence="6" id="KW-1185">Reference proteome</keyword>
<dbReference type="PROSITE" id="PS51000">
    <property type="entry name" value="HTH_DEOR_2"/>
    <property type="match status" value="1"/>
</dbReference>
<protein>
    <submittedName>
        <fullName evidence="5">DNA-binding transcriptional regulator YafY</fullName>
    </submittedName>
</protein>
<evidence type="ECO:0000256" key="1">
    <source>
        <dbReference type="ARBA" id="ARBA00023015"/>
    </source>
</evidence>
<gene>
    <name evidence="5" type="ORF">HD595_009004</name>
</gene>
<dbReference type="InterPro" id="IPR057727">
    <property type="entry name" value="WCX_dom"/>
</dbReference>
<evidence type="ECO:0000259" key="4">
    <source>
        <dbReference type="PROSITE" id="PS51000"/>
    </source>
</evidence>
<dbReference type="InterPro" id="IPR026881">
    <property type="entry name" value="WYL_dom"/>
</dbReference>
<dbReference type="InterPro" id="IPR051534">
    <property type="entry name" value="CBASS_pafABC_assoc_protein"/>
</dbReference>
<dbReference type="PANTHER" id="PTHR34580">
    <property type="match status" value="1"/>
</dbReference>
<reference evidence="5 6" key="1">
    <citation type="submission" date="2022-06" db="EMBL/GenBank/DDBJ databases">
        <title>Sequencing the genomes of 1000 actinobacteria strains.</title>
        <authorList>
            <person name="Klenk H.-P."/>
        </authorList>
    </citation>
    <scope>NUCLEOTIDE SEQUENCE [LARGE SCALE GENOMIC DNA]</scope>
    <source>
        <strain evidence="5 6">DSM 44170</strain>
    </source>
</reference>
<keyword evidence="1" id="KW-0805">Transcription regulation</keyword>
<dbReference type="PROSITE" id="PS00894">
    <property type="entry name" value="HTH_DEOR_1"/>
    <property type="match status" value="1"/>
</dbReference>
<feature type="domain" description="HTH deoR-type" evidence="4">
    <location>
        <begin position="4"/>
        <end position="59"/>
    </location>
</feature>
<dbReference type="RefSeq" id="WP_253780784.1">
    <property type="nucleotide sequence ID" value="NZ_BAAAVE010000014.1"/>
</dbReference>
<proteinExistence type="predicted"/>
<sequence>MVETSARLLRLLSLLQTRREWSGTELAERLGVTPRTVRRDVGRLRELGYPVAATAGAPGYRLGAGTDLPPLLLDDDEAVAVAVGLRTAAGGSVTGIEETSVRALAKLERVLPSRLRHRVRALQSMTVPMGRAGSAVDPAALTAIASACRDHETLRFDYRSHEGQQSARAAEPYRLVHSGRHWYLLGWDTGRAGWRTYRVDRLSLRTPNGPRFVPRDPPDADLAAYVSRSLSSAPYRYQGRFTMHAPAEVVAGRMPATVAAIEPIDARSCTLTSGANDLDELAVWVAQTGVDFDVHEPPELADHLLALSARLAAAAQRAGAGRQPVAAAVRRAR</sequence>
<dbReference type="EMBL" id="JAMZEC010000001">
    <property type="protein sequence ID" value="MCP2352882.1"/>
    <property type="molecule type" value="Genomic_DNA"/>
</dbReference>
<organism evidence="5 6">
    <name type="scientific">Nonomuraea roseoviolacea subsp. carminata</name>
    <dbReference type="NCBI Taxonomy" id="160689"/>
    <lineage>
        <taxon>Bacteria</taxon>
        <taxon>Bacillati</taxon>
        <taxon>Actinomycetota</taxon>
        <taxon>Actinomycetes</taxon>
        <taxon>Streptosporangiales</taxon>
        <taxon>Streptosporangiaceae</taxon>
        <taxon>Nonomuraea</taxon>
    </lineage>
</organism>
<evidence type="ECO:0000256" key="2">
    <source>
        <dbReference type="ARBA" id="ARBA00023125"/>
    </source>
</evidence>
<dbReference type="Pfam" id="PF08279">
    <property type="entry name" value="HTH_11"/>
    <property type="match status" value="1"/>
</dbReference>
<keyword evidence="2 5" id="KW-0238">DNA-binding</keyword>